<dbReference type="EMBL" id="KB203470">
    <property type="protein sequence ID" value="ESO84563.1"/>
    <property type="molecule type" value="Genomic_DNA"/>
</dbReference>
<dbReference type="PANTHER" id="PTHR13580">
    <property type="entry name" value="TGF-BETA INDUCED APOPTOSIS PROTEIN"/>
    <property type="match status" value="1"/>
</dbReference>
<proteinExistence type="inferred from homology"/>
<dbReference type="Pfam" id="PF16019">
    <property type="entry name" value="CSRNP_N"/>
    <property type="match status" value="1"/>
</dbReference>
<evidence type="ECO:0000256" key="5">
    <source>
        <dbReference type="ARBA" id="ARBA00023125"/>
    </source>
</evidence>
<reference evidence="10 11" key="1">
    <citation type="journal article" date="2013" name="Nature">
        <title>Insights into bilaterian evolution from three spiralian genomes.</title>
        <authorList>
            <person name="Simakov O."/>
            <person name="Marletaz F."/>
            <person name="Cho S.J."/>
            <person name="Edsinger-Gonzales E."/>
            <person name="Havlak P."/>
            <person name="Hellsten U."/>
            <person name="Kuo D.H."/>
            <person name="Larsson T."/>
            <person name="Lv J."/>
            <person name="Arendt D."/>
            <person name="Savage R."/>
            <person name="Osoegawa K."/>
            <person name="de Jong P."/>
            <person name="Grimwood J."/>
            <person name="Chapman J.A."/>
            <person name="Shapiro H."/>
            <person name="Aerts A."/>
            <person name="Otillar R.P."/>
            <person name="Terry A.Y."/>
            <person name="Boore J.L."/>
            <person name="Grigoriev I.V."/>
            <person name="Lindberg D.R."/>
            <person name="Seaver E.C."/>
            <person name="Weisblat D.A."/>
            <person name="Putnam N.H."/>
            <person name="Rokhsar D.S."/>
        </authorList>
    </citation>
    <scope>NUCLEOTIDE SEQUENCE [LARGE SCALE GENOMIC DNA]</scope>
</reference>
<evidence type="ECO:0000256" key="1">
    <source>
        <dbReference type="ARBA" id="ARBA00004123"/>
    </source>
</evidence>
<evidence type="ECO:0000256" key="6">
    <source>
        <dbReference type="ARBA" id="ARBA00023159"/>
    </source>
</evidence>
<evidence type="ECO:0000256" key="8">
    <source>
        <dbReference type="ARBA" id="ARBA00023242"/>
    </source>
</evidence>
<protein>
    <recommendedName>
        <fullName evidence="9">Cysteine/serine-rich nuclear protein N-terminal domain-containing protein</fullName>
    </recommendedName>
</protein>
<dbReference type="STRING" id="225164.V3Z1Y2"/>
<dbReference type="GO" id="GO:0043565">
    <property type="term" value="F:sequence-specific DNA binding"/>
    <property type="evidence" value="ECO:0007669"/>
    <property type="project" value="TreeGrafter"/>
</dbReference>
<gene>
    <name evidence="10" type="ORF">LOTGIDRAFT_131977</name>
</gene>
<evidence type="ECO:0000259" key="9">
    <source>
        <dbReference type="Pfam" id="PF16019"/>
    </source>
</evidence>
<dbReference type="PRINTS" id="PR02031">
    <property type="entry name" value="CYSSERRICHNP"/>
</dbReference>
<dbReference type="RefSeq" id="XP_009064765.1">
    <property type="nucleotide sequence ID" value="XM_009066517.1"/>
</dbReference>
<evidence type="ECO:0000313" key="11">
    <source>
        <dbReference type="Proteomes" id="UP000030746"/>
    </source>
</evidence>
<dbReference type="OrthoDB" id="5946974at2759"/>
<keyword evidence="11" id="KW-1185">Reference proteome</keyword>
<evidence type="ECO:0000256" key="4">
    <source>
        <dbReference type="ARBA" id="ARBA00023015"/>
    </source>
</evidence>
<evidence type="ECO:0000256" key="2">
    <source>
        <dbReference type="ARBA" id="ARBA00008548"/>
    </source>
</evidence>
<dbReference type="GO" id="GO:0005634">
    <property type="term" value="C:nucleus"/>
    <property type="evidence" value="ECO:0007669"/>
    <property type="project" value="UniProtKB-SubCell"/>
</dbReference>
<organism evidence="10 11">
    <name type="scientific">Lottia gigantea</name>
    <name type="common">Giant owl limpet</name>
    <dbReference type="NCBI Taxonomy" id="225164"/>
    <lineage>
        <taxon>Eukaryota</taxon>
        <taxon>Metazoa</taxon>
        <taxon>Spiralia</taxon>
        <taxon>Lophotrochozoa</taxon>
        <taxon>Mollusca</taxon>
        <taxon>Gastropoda</taxon>
        <taxon>Patellogastropoda</taxon>
        <taxon>Lottioidea</taxon>
        <taxon>Lottiidae</taxon>
        <taxon>Lottia</taxon>
    </lineage>
</organism>
<keyword evidence="3" id="KW-0053">Apoptosis</keyword>
<name>V3Z1Y2_LOTGI</name>
<keyword evidence="7" id="KW-0804">Transcription</keyword>
<feature type="non-terminal residue" evidence="10">
    <location>
        <position position="209"/>
    </location>
</feature>
<evidence type="ECO:0000313" key="10">
    <source>
        <dbReference type="EMBL" id="ESO84563.1"/>
    </source>
</evidence>
<keyword evidence="8" id="KW-0539">Nucleus</keyword>
<comment type="subcellular location">
    <subcellularLocation>
        <location evidence="1">Nucleus</location>
    </subcellularLocation>
</comment>
<dbReference type="CTD" id="20233245"/>
<sequence length="209" mass="23814">MKKSVKFDQVKVFYFNRTQGFTCVPSEGGSTLGMVGSHHYDEKFTISSYAKEQKRLHRMIVEEQRRQGKAYPSPLLQSVPSIDASEISSGSDSDSDYDDCYFLQPVPIRQRRFLLRTSGVKKIDSEEKDECREIRVSREVCGCDCKVFCDPQTCACSLAGIKCQVDRLSFPCGCSKDGCGNKNGRIEFNPIRVRTHFIHTLMRIELEKK</sequence>
<keyword evidence="5" id="KW-0238">DNA-binding</keyword>
<dbReference type="KEGG" id="lgi:LOTGIDRAFT_131977"/>
<keyword evidence="6" id="KW-0010">Activator</keyword>
<dbReference type="OMA" id="GRHEYDP"/>
<dbReference type="Proteomes" id="UP000030746">
    <property type="component" value="Unassembled WGS sequence"/>
</dbReference>
<dbReference type="GO" id="GO:0006915">
    <property type="term" value="P:apoptotic process"/>
    <property type="evidence" value="ECO:0007669"/>
    <property type="project" value="UniProtKB-KW"/>
</dbReference>
<keyword evidence="4" id="KW-0805">Transcription regulation</keyword>
<accession>V3Z1Y2</accession>
<dbReference type="InterPro" id="IPR031972">
    <property type="entry name" value="CSRNP_N"/>
</dbReference>
<comment type="similarity">
    <text evidence="2">Belongs to the AXUD1 family.</text>
</comment>
<dbReference type="HOGENOM" id="CLU_034103_2_0_1"/>
<feature type="domain" description="Cysteine/serine-rich nuclear protein N-terminal" evidence="9">
    <location>
        <begin position="2"/>
        <end position="208"/>
    </location>
</feature>
<dbReference type="PANTHER" id="PTHR13580:SF9">
    <property type="entry name" value="AXIN1 UP-REGULATED 1, ISOFORM A"/>
    <property type="match status" value="1"/>
</dbReference>
<evidence type="ECO:0000256" key="3">
    <source>
        <dbReference type="ARBA" id="ARBA00022703"/>
    </source>
</evidence>
<dbReference type="InterPro" id="IPR023260">
    <property type="entry name" value="Cys/Ser-rich_nuc_prot"/>
</dbReference>
<dbReference type="GeneID" id="20233245"/>
<dbReference type="GO" id="GO:0000981">
    <property type="term" value="F:DNA-binding transcription factor activity, RNA polymerase II-specific"/>
    <property type="evidence" value="ECO:0007669"/>
    <property type="project" value="TreeGrafter"/>
</dbReference>
<evidence type="ECO:0000256" key="7">
    <source>
        <dbReference type="ARBA" id="ARBA00023163"/>
    </source>
</evidence>
<dbReference type="AlphaFoldDB" id="V3Z1Y2"/>